<dbReference type="Pfam" id="PF02606">
    <property type="entry name" value="LpxK"/>
    <property type="match status" value="1"/>
</dbReference>
<proteinExistence type="inferred from homology"/>
<keyword evidence="10 13" id="KW-0067">ATP-binding</keyword>
<gene>
    <name evidence="13" type="primary">lpxK</name>
    <name evidence="14" type="ORF">BC742_2178</name>
</gene>
<dbReference type="InterPro" id="IPR027417">
    <property type="entry name" value="P-loop_NTPase"/>
</dbReference>
<keyword evidence="7 13" id="KW-0808">Transferase</keyword>
<dbReference type="GO" id="GO:0009029">
    <property type="term" value="F:lipid-A 4'-kinase activity"/>
    <property type="evidence" value="ECO:0007669"/>
    <property type="project" value="UniProtKB-UniRule"/>
</dbReference>
<keyword evidence="11 13" id="KW-0443">Lipid metabolism</keyword>
<dbReference type="HAMAP" id="MF_00409">
    <property type="entry name" value="LpxK"/>
    <property type="match status" value="1"/>
</dbReference>
<comment type="caution">
    <text evidence="14">The sequence shown here is derived from an EMBL/GenBank/DDBJ whole genome shotgun (WGS) entry which is preliminary data.</text>
</comment>
<dbReference type="AlphaFoldDB" id="A0A495VL40"/>
<evidence type="ECO:0000256" key="4">
    <source>
        <dbReference type="ARBA" id="ARBA00016436"/>
    </source>
</evidence>
<dbReference type="PANTHER" id="PTHR42724:SF1">
    <property type="entry name" value="TETRAACYLDISACCHARIDE 4'-KINASE, MITOCHONDRIAL-RELATED"/>
    <property type="match status" value="1"/>
</dbReference>
<organism evidence="14 15">
    <name type="scientific">Coprobacter fastidiosus NSB1 = JCM 33896</name>
    <dbReference type="NCBI Taxonomy" id="1349822"/>
    <lineage>
        <taxon>Bacteria</taxon>
        <taxon>Pseudomonadati</taxon>
        <taxon>Bacteroidota</taxon>
        <taxon>Bacteroidia</taxon>
        <taxon>Bacteroidales</taxon>
        <taxon>Barnesiellaceae</taxon>
        <taxon>Coprobacter</taxon>
    </lineage>
</organism>
<keyword evidence="6 13" id="KW-0441">Lipid A biosynthesis</keyword>
<dbReference type="GO" id="GO:0009244">
    <property type="term" value="P:lipopolysaccharide core region biosynthetic process"/>
    <property type="evidence" value="ECO:0007669"/>
    <property type="project" value="TreeGrafter"/>
</dbReference>
<evidence type="ECO:0000256" key="2">
    <source>
        <dbReference type="ARBA" id="ARBA00004870"/>
    </source>
</evidence>
<dbReference type="GO" id="GO:0009245">
    <property type="term" value="P:lipid A biosynthetic process"/>
    <property type="evidence" value="ECO:0007669"/>
    <property type="project" value="UniProtKB-UniRule"/>
</dbReference>
<evidence type="ECO:0000256" key="11">
    <source>
        <dbReference type="ARBA" id="ARBA00023098"/>
    </source>
</evidence>
<feature type="binding site" evidence="13">
    <location>
        <begin position="52"/>
        <end position="59"/>
    </location>
    <ligand>
        <name>ATP</name>
        <dbReference type="ChEBI" id="CHEBI:30616"/>
    </ligand>
</feature>
<dbReference type="GO" id="GO:0005886">
    <property type="term" value="C:plasma membrane"/>
    <property type="evidence" value="ECO:0007669"/>
    <property type="project" value="TreeGrafter"/>
</dbReference>
<evidence type="ECO:0000256" key="12">
    <source>
        <dbReference type="ARBA" id="ARBA00029757"/>
    </source>
</evidence>
<sequence length="373" mass="43157">MLEEENVKLYKWLSPFSLIYGLGVRLRNKLFDWDILRSKSYDIPILSVGNITVGGTGKTPHIEYLIRLLASSYRIAILSRGYKRKTRGFVLATHSSTAREIGDEPFQIKHKFPEIVVAVDSNRRRGIEKLMRLTPEIDVILLDDAFQHRYVAPSTSILLSDFNRMIYEDKLLPYGRLREPIGEKSRAQIVIVTKCPKDIKPIDFRIISKRLQLYPYQRLYFTGLCYDELIPLFPNEIHNPISITNIKKDKALLISGIASPQPFIQYIQNFVSKTESLCFPDHHSFSAKDIEKIRNRALKMKNSNTLPHIIVTEKDAARLIHNPHLTNEIKQNLYYLPLKICFLQDQGTAFDAQIKDVITKNRKNYIPKTIKTS</sequence>
<evidence type="ECO:0000256" key="7">
    <source>
        <dbReference type="ARBA" id="ARBA00022679"/>
    </source>
</evidence>
<protein>
    <recommendedName>
        <fullName evidence="4 13">Tetraacyldisaccharide 4'-kinase</fullName>
        <ecNumber evidence="3 13">2.7.1.130</ecNumber>
    </recommendedName>
    <alternativeName>
        <fullName evidence="12 13">Lipid A 4'-kinase</fullName>
    </alternativeName>
</protein>
<dbReference type="SUPFAM" id="SSF52540">
    <property type="entry name" value="P-loop containing nucleoside triphosphate hydrolases"/>
    <property type="match status" value="1"/>
</dbReference>
<comment type="pathway">
    <text evidence="2 13">Glycolipid biosynthesis; lipid IV(A) biosynthesis; lipid IV(A) from (3R)-3-hydroxytetradecanoyl-[acyl-carrier-protein] and UDP-N-acetyl-alpha-D-glucosamine: step 6/6.</text>
</comment>
<keyword evidence="8 13" id="KW-0547">Nucleotide-binding</keyword>
<evidence type="ECO:0000256" key="8">
    <source>
        <dbReference type="ARBA" id="ARBA00022741"/>
    </source>
</evidence>
<comment type="similarity">
    <text evidence="13">Belongs to the LpxK family.</text>
</comment>
<dbReference type="EC" id="2.7.1.130" evidence="3 13"/>
<accession>A0A495VL40</accession>
<reference evidence="14 15" key="1">
    <citation type="submission" date="2018-10" db="EMBL/GenBank/DDBJ databases">
        <title>Genomic Encyclopedia of Archaeal and Bacterial Type Strains, Phase II (KMG-II): from individual species to whole genera.</title>
        <authorList>
            <person name="Goeker M."/>
        </authorList>
    </citation>
    <scope>NUCLEOTIDE SEQUENCE [LARGE SCALE GENOMIC DNA]</scope>
    <source>
        <strain evidence="14 15">NSB1</strain>
    </source>
</reference>
<keyword evidence="5 13" id="KW-0444">Lipid biosynthesis</keyword>
<evidence type="ECO:0000256" key="6">
    <source>
        <dbReference type="ARBA" id="ARBA00022556"/>
    </source>
</evidence>
<dbReference type="NCBIfam" id="TIGR00682">
    <property type="entry name" value="lpxK"/>
    <property type="match status" value="1"/>
</dbReference>
<evidence type="ECO:0000256" key="5">
    <source>
        <dbReference type="ARBA" id="ARBA00022516"/>
    </source>
</evidence>
<dbReference type="OrthoDB" id="9766423at2"/>
<evidence type="ECO:0000256" key="13">
    <source>
        <dbReference type="HAMAP-Rule" id="MF_00409"/>
    </source>
</evidence>
<evidence type="ECO:0000313" key="14">
    <source>
        <dbReference type="EMBL" id="RKT50079.1"/>
    </source>
</evidence>
<comment type="function">
    <text evidence="1 13">Transfers the gamma-phosphate of ATP to the 4'-position of a tetraacyldisaccharide 1-phosphate intermediate (termed DS-1-P) to form tetraacyldisaccharide 1,4'-bis-phosphate (lipid IVA).</text>
</comment>
<keyword evidence="15" id="KW-1185">Reference proteome</keyword>
<evidence type="ECO:0000313" key="15">
    <source>
        <dbReference type="Proteomes" id="UP000269493"/>
    </source>
</evidence>
<evidence type="ECO:0000256" key="10">
    <source>
        <dbReference type="ARBA" id="ARBA00022840"/>
    </source>
</evidence>
<keyword evidence="9 13" id="KW-0418">Kinase</keyword>
<dbReference type="PANTHER" id="PTHR42724">
    <property type="entry name" value="TETRAACYLDISACCHARIDE 4'-KINASE"/>
    <property type="match status" value="1"/>
</dbReference>
<comment type="catalytic activity">
    <reaction evidence="13">
        <text>a lipid A disaccharide + ATP = a lipid IVA + ADP + H(+)</text>
        <dbReference type="Rhea" id="RHEA:67840"/>
        <dbReference type="ChEBI" id="CHEBI:15378"/>
        <dbReference type="ChEBI" id="CHEBI:30616"/>
        <dbReference type="ChEBI" id="CHEBI:176343"/>
        <dbReference type="ChEBI" id="CHEBI:176425"/>
        <dbReference type="ChEBI" id="CHEBI:456216"/>
        <dbReference type="EC" id="2.7.1.130"/>
    </reaction>
</comment>
<dbReference type="Proteomes" id="UP000269493">
    <property type="component" value="Unassembled WGS sequence"/>
</dbReference>
<evidence type="ECO:0000256" key="3">
    <source>
        <dbReference type="ARBA" id="ARBA00012071"/>
    </source>
</evidence>
<dbReference type="InterPro" id="IPR003758">
    <property type="entry name" value="LpxK"/>
</dbReference>
<name>A0A495VL40_9BACT</name>
<dbReference type="UniPathway" id="UPA00359">
    <property type="reaction ID" value="UER00482"/>
</dbReference>
<evidence type="ECO:0000256" key="9">
    <source>
        <dbReference type="ARBA" id="ARBA00022777"/>
    </source>
</evidence>
<evidence type="ECO:0000256" key="1">
    <source>
        <dbReference type="ARBA" id="ARBA00002274"/>
    </source>
</evidence>
<dbReference type="GO" id="GO:0005524">
    <property type="term" value="F:ATP binding"/>
    <property type="evidence" value="ECO:0007669"/>
    <property type="project" value="UniProtKB-UniRule"/>
</dbReference>
<dbReference type="EMBL" id="RBXN01000008">
    <property type="protein sequence ID" value="RKT50079.1"/>
    <property type="molecule type" value="Genomic_DNA"/>
</dbReference>